<accession>A0AAE3EXX4</accession>
<name>A0AAE3EXX4_9FLAO</name>
<dbReference type="AlphaFoldDB" id="A0AAE3EXX4"/>
<evidence type="ECO:0000313" key="2">
    <source>
        <dbReference type="Proteomes" id="UP001200642"/>
    </source>
</evidence>
<dbReference type="EMBL" id="JAIRBC010000018">
    <property type="protein sequence ID" value="MCG2461616.1"/>
    <property type="molecule type" value="Genomic_DNA"/>
</dbReference>
<evidence type="ECO:0000313" key="1">
    <source>
        <dbReference type="EMBL" id="MCG2461616.1"/>
    </source>
</evidence>
<sequence length="183" mass="21073">MRKAIILPILLFLISCNRNPPEIEKIKFETDYKFSSEIENEILRDTVTNPHFTGFKYQMAASDYATKGVYTNALINWDLAMGTTDKSYTQKQVDSINGIYKKVLAEEYILQKTKDYQILIINETHHNSRHRFFTKSLLKGLFDNAYRNLGLEALTNGKDKDTLLNNRGYPVQGSILKIRSLGI</sequence>
<gene>
    <name evidence="1" type="ORF">K8352_12720</name>
</gene>
<protein>
    <submittedName>
        <fullName evidence="1">Uncharacterized protein</fullName>
    </submittedName>
</protein>
<comment type="caution">
    <text evidence="1">The sequence shown here is derived from an EMBL/GenBank/DDBJ whole genome shotgun (WGS) entry which is preliminary data.</text>
</comment>
<proteinExistence type="predicted"/>
<dbReference type="RefSeq" id="WP_317902759.1">
    <property type="nucleotide sequence ID" value="NZ_JAIRBC010000018.1"/>
</dbReference>
<reference evidence="1" key="1">
    <citation type="submission" date="2023-02" db="EMBL/GenBank/DDBJ databases">
        <title>Genome of Flavobacteriaceae gen. nov. sp. strain F89.</title>
        <authorList>
            <person name="Wang Y."/>
        </authorList>
    </citation>
    <scope>NUCLEOTIDE SEQUENCE</scope>
    <source>
        <strain evidence="1">F89</strain>
    </source>
</reference>
<organism evidence="1 2">
    <name type="scientific">Cerina litoralis</name>
    <dbReference type="NCBI Taxonomy" id="2874477"/>
    <lineage>
        <taxon>Bacteria</taxon>
        <taxon>Pseudomonadati</taxon>
        <taxon>Bacteroidota</taxon>
        <taxon>Flavobacteriia</taxon>
        <taxon>Flavobacteriales</taxon>
        <taxon>Flavobacteriaceae</taxon>
        <taxon>Cerina</taxon>
    </lineage>
</organism>
<dbReference type="PROSITE" id="PS51257">
    <property type="entry name" value="PROKAR_LIPOPROTEIN"/>
    <property type="match status" value="1"/>
</dbReference>
<keyword evidence="2" id="KW-1185">Reference proteome</keyword>
<dbReference type="Proteomes" id="UP001200642">
    <property type="component" value="Unassembled WGS sequence"/>
</dbReference>